<comment type="caution">
    <text evidence="2">The sequence shown here is derived from an EMBL/GenBank/DDBJ whole genome shotgun (WGS) entry which is preliminary data.</text>
</comment>
<dbReference type="InterPro" id="IPR008538">
    <property type="entry name" value="Uma2"/>
</dbReference>
<sequence length="207" mass="23266">MDKYSGLWTTAETVGRSTRMEVVTMTVSLVPPMTGWTVDDLYRFPELGVRYELFDGSILVNPPPAMPHLRAVTRLHHLLFRQVPADLEIAENVGVTIHGRRTFFIPDLCVLHAAALDKDTDQLDQDDVLFAVEVLSPSNPGNDLVLKRHYYAAGGIPQYWIVDPKDRKLTVLTLDGDSYVDRAVVRPGQVWRSDDPFPLTLDPAELL</sequence>
<name>A0ABX0XSF8_9ACTN</name>
<keyword evidence="2" id="KW-0255">Endonuclease</keyword>
<dbReference type="InterPro" id="IPR012296">
    <property type="entry name" value="Nuclease_put_TT1808"/>
</dbReference>
<protein>
    <submittedName>
        <fullName evidence="2">Uma2 family endonuclease</fullName>
    </submittedName>
</protein>
<accession>A0ABX0XSF8</accession>
<dbReference type="CDD" id="cd06260">
    <property type="entry name" value="DUF820-like"/>
    <property type="match status" value="1"/>
</dbReference>
<dbReference type="Proteomes" id="UP000722989">
    <property type="component" value="Unassembled WGS sequence"/>
</dbReference>
<reference evidence="2 3" key="1">
    <citation type="submission" date="2020-03" db="EMBL/GenBank/DDBJ databases">
        <title>WGS of the type strain of Planosporangium spp.</title>
        <authorList>
            <person name="Thawai C."/>
        </authorList>
    </citation>
    <scope>NUCLEOTIDE SEQUENCE [LARGE SCALE GENOMIC DNA]</scope>
    <source>
        <strain evidence="2 3">TBRC 5610</strain>
    </source>
</reference>
<dbReference type="SUPFAM" id="SSF52980">
    <property type="entry name" value="Restriction endonuclease-like"/>
    <property type="match status" value="1"/>
</dbReference>
<proteinExistence type="predicted"/>
<evidence type="ECO:0000259" key="1">
    <source>
        <dbReference type="Pfam" id="PF05685"/>
    </source>
</evidence>
<dbReference type="GO" id="GO:0004519">
    <property type="term" value="F:endonuclease activity"/>
    <property type="evidence" value="ECO:0007669"/>
    <property type="project" value="UniProtKB-KW"/>
</dbReference>
<dbReference type="InterPro" id="IPR011335">
    <property type="entry name" value="Restrct_endonuc-II-like"/>
</dbReference>
<evidence type="ECO:0000313" key="2">
    <source>
        <dbReference type="EMBL" id="NJC68939.1"/>
    </source>
</evidence>
<dbReference type="EMBL" id="JAATVY010000002">
    <property type="protein sequence ID" value="NJC68939.1"/>
    <property type="molecule type" value="Genomic_DNA"/>
</dbReference>
<keyword evidence="3" id="KW-1185">Reference proteome</keyword>
<keyword evidence="2" id="KW-0378">Hydrolase</keyword>
<dbReference type="PANTHER" id="PTHR35400">
    <property type="entry name" value="SLR1083 PROTEIN"/>
    <property type="match status" value="1"/>
</dbReference>
<dbReference type="Gene3D" id="3.90.1570.10">
    <property type="entry name" value="tt1808, chain A"/>
    <property type="match status" value="1"/>
</dbReference>
<dbReference type="Pfam" id="PF05685">
    <property type="entry name" value="Uma2"/>
    <property type="match status" value="1"/>
</dbReference>
<organism evidence="2 3">
    <name type="scientific">Planosporangium thailandense</name>
    <dbReference type="NCBI Taxonomy" id="765197"/>
    <lineage>
        <taxon>Bacteria</taxon>
        <taxon>Bacillati</taxon>
        <taxon>Actinomycetota</taxon>
        <taxon>Actinomycetes</taxon>
        <taxon>Micromonosporales</taxon>
        <taxon>Micromonosporaceae</taxon>
        <taxon>Planosporangium</taxon>
    </lineage>
</organism>
<evidence type="ECO:0000313" key="3">
    <source>
        <dbReference type="Proteomes" id="UP000722989"/>
    </source>
</evidence>
<keyword evidence="2" id="KW-0540">Nuclease</keyword>
<dbReference type="RefSeq" id="WP_167923812.1">
    <property type="nucleotide sequence ID" value="NZ_JAATVY010000002.1"/>
</dbReference>
<dbReference type="PANTHER" id="PTHR35400:SF3">
    <property type="entry name" value="SLL1072 PROTEIN"/>
    <property type="match status" value="1"/>
</dbReference>
<feature type="domain" description="Putative restriction endonuclease" evidence="1">
    <location>
        <begin position="39"/>
        <end position="200"/>
    </location>
</feature>
<gene>
    <name evidence="2" type="ORF">HC031_04240</name>
</gene>